<evidence type="ECO:0000313" key="3">
    <source>
        <dbReference type="Proteomes" id="UP000275225"/>
    </source>
</evidence>
<comment type="similarity">
    <text evidence="1">Belongs to the eIF-2B alpha/beta/delta subunits family.</text>
</comment>
<organism evidence="2 3">
    <name type="scientific">Aeromicrobium camelliae</name>
    <dbReference type="NCBI Taxonomy" id="1538144"/>
    <lineage>
        <taxon>Bacteria</taxon>
        <taxon>Bacillati</taxon>
        <taxon>Actinomycetota</taxon>
        <taxon>Actinomycetes</taxon>
        <taxon>Propionibacteriales</taxon>
        <taxon>Nocardioidaceae</taxon>
        <taxon>Aeromicrobium</taxon>
    </lineage>
</organism>
<sequence>MSLPDIEFTSADHVIAEIRDMNVKGGSPFGRAAAWAHRWVAREAGPASLEALRRRSADVAAQMAELKPTMATIANVNTLAAECLDDAADLEPARAALEALTARILDHSYAAVDSVAQVAAELIPEGGTVLMHSYSSTLVDSYRVAVQTGRRFGVVCTESRPLRESLNAVRLLREMGCEDVRFVTDAAMAESVRRADVVFLGADSLSVDGSVANKIGSFTVALVARHYGVPVYVLSELLKYDARTAAGASIELEMREPEEVLRADDPVFVPGMTVVNQFFDLTPPELVRGIVTERGVIPPYLVSSHWDALRRELLP</sequence>
<keyword evidence="2" id="KW-0648">Protein biosynthesis</keyword>
<keyword evidence="3" id="KW-1185">Reference proteome</keyword>
<name>A0A3N6WPB6_9ACTN</name>
<evidence type="ECO:0000256" key="1">
    <source>
        <dbReference type="RuleBase" id="RU003814"/>
    </source>
</evidence>
<dbReference type="GO" id="GO:0003743">
    <property type="term" value="F:translation initiation factor activity"/>
    <property type="evidence" value="ECO:0007669"/>
    <property type="project" value="UniProtKB-KW"/>
</dbReference>
<evidence type="ECO:0000313" key="2">
    <source>
        <dbReference type="EMBL" id="RQN09289.1"/>
    </source>
</evidence>
<keyword evidence="2" id="KW-0396">Initiation factor</keyword>
<reference evidence="2 3" key="1">
    <citation type="submission" date="2018-11" db="EMBL/GenBank/DDBJ databases">
        <authorList>
            <person name="Li F."/>
        </authorList>
    </citation>
    <scope>NUCLEOTIDE SEQUENCE [LARGE SCALE GENOMIC DNA]</scope>
    <source>
        <strain evidence="2 3">YS17T</strain>
    </source>
</reference>
<dbReference type="Proteomes" id="UP000275225">
    <property type="component" value="Unassembled WGS sequence"/>
</dbReference>
<comment type="caution">
    <text evidence="2">The sequence shown here is derived from an EMBL/GenBank/DDBJ whole genome shotgun (WGS) entry which is preliminary data.</text>
</comment>
<dbReference type="AlphaFoldDB" id="A0A3N6WPB6"/>
<gene>
    <name evidence="2" type="ORF">EHW97_03315</name>
</gene>
<dbReference type="GO" id="GO:0019509">
    <property type="term" value="P:L-methionine salvage from methylthioadenosine"/>
    <property type="evidence" value="ECO:0007669"/>
    <property type="project" value="TreeGrafter"/>
</dbReference>
<dbReference type="EMBL" id="RQJX01000003">
    <property type="protein sequence ID" value="RQN09289.1"/>
    <property type="molecule type" value="Genomic_DNA"/>
</dbReference>
<proteinExistence type="inferred from homology"/>
<dbReference type="InterPro" id="IPR042529">
    <property type="entry name" value="IF_2B-like_C"/>
</dbReference>
<dbReference type="InterPro" id="IPR000649">
    <property type="entry name" value="IF-2B-related"/>
</dbReference>
<protein>
    <submittedName>
        <fullName evidence="2">Translation initiation factor eIF-2B</fullName>
    </submittedName>
</protein>
<dbReference type="SUPFAM" id="SSF100950">
    <property type="entry name" value="NagB/RpiA/CoA transferase-like"/>
    <property type="match status" value="1"/>
</dbReference>
<accession>A0A3N6WPB6</accession>
<dbReference type="OrthoDB" id="9803436at2"/>
<dbReference type="Pfam" id="PF01008">
    <property type="entry name" value="IF-2B"/>
    <property type="match status" value="1"/>
</dbReference>
<dbReference type="PANTHER" id="PTHR43475">
    <property type="entry name" value="METHYLTHIORIBOSE-1-PHOSPHATE ISOMERASE"/>
    <property type="match status" value="1"/>
</dbReference>
<dbReference type="Gene3D" id="1.20.120.420">
    <property type="entry name" value="translation initiation factor eif-2b, domain 1"/>
    <property type="match status" value="1"/>
</dbReference>
<dbReference type="PANTHER" id="PTHR43475:SF1">
    <property type="entry name" value="METHYLTHIORIBOSE-1-PHOSPHATE ISOMERASE"/>
    <property type="match status" value="1"/>
</dbReference>
<dbReference type="InterPro" id="IPR037171">
    <property type="entry name" value="NagB/RpiA_transferase-like"/>
</dbReference>
<dbReference type="GO" id="GO:0046523">
    <property type="term" value="F:S-methyl-5-thioribose-1-phosphate isomerase activity"/>
    <property type="evidence" value="ECO:0007669"/>
    <property type="project" value="TreeGrafter"/>
</dbReference>
<dbReference type="Gene3D" id="3.40.50.10470">
    <property type="entry name" value="Translation initiation factor eif-2b, domain 2"/>
    <property type="match status" value="1"/>
</dbReference>
<dbReference type="InterPro" id="IPR027363">
    <property type="entry name" value="M1Pi_N"/>
</dbReference>
<dbReference type="RefSeq" id="WP_124235744.1">
    <property type="nucleotide sequence ID" value="NZ_JBHUFI010000009.1"/>
</dbReference>